<evidence type="ECO:0000313" key="3">
    <source>
        <dbReference type="Proteomes" id="UP000183585"/>
    </source>
</evidence>
<dbReference type="Gene3D" id="1.10.10.60">
    <property type="entry name" value="Homeodomain-like"/>
    <property type="match status" value="1"/>
</dbReference>
<keyword evidence="2" id="KW-0540">Nuclease</keyword>
<gene>
    <name evidence="2" type="ORF">GA0070563_11114</name>
</gene>
<organism evidence="2 3">
    <name type="scientific">Micromonospora carbonacea</name>
    <dbReference type="NCBI Taxonomy" id="47853"/>
    <lineage>
        <taxon>Bacteria</taxon>
        <taxon>Bacillati</taxon>
        <taxon>Actinomycetota</taxon>
        <taxon>Actinomycetes</taxon>
        <taxon>Micromonosporales</taxon>
        <taxon>Micromonosporaceae</taxon>
        <taxon>Micromonospora</taxon>
    </lineage>
</organism>
<evidence type="ECO:0000256" key="1">
    <source>
        <dbReference type="SAM" id="MobiDB-lite"/>
    </source>
</evidence>
<keyword evidence="2" id="KW-0378">Hydrolase</keyword>
<feature type="compositionally biased region" description="Basic and acidic residues" evidence="1">
    <location>
        <begin position="110"/>
        <end position="124"/>
    </location>
</feature>
<dbReference type="GO" id="GO:0004519">
    <property type="term" value="F:endonuclease activity"/>
    <property type="evidence" value="ECO:0007669"/>
    <property type="project" value="UniProtKB-KW"/>
</dbReference>
<reference evidence="3" key="1">
    <citation type="submission" date="2016-06" db="EMBL/GenBank/DDBJ databases">
        <authorList>
            <person name="Varghese N."/>
            <person name="Submissions Spin"/>
        </authorList>
    </citation>
    <scope>NUCLEOTIDE SEQUENCE [LARGE SCALE GENOMIC DNA]</scope>
    <source>
        <strain evidence="3">DSM 43168</strain>
    </source>
</reference>
<keyword evidence="3" id="KW-1185">Reference proteome</keyword>
<accession>A0A1C5A2D7</accession>
<dbReference type="AlphaFoldDB" id="A0A1C5A2D7"/>
<keyword evidence="2" id="KW-0255">Endonuclease</keyword>
<dbReference type="Gene3D" id="3.40.960.10">
    <property type="entry name" value="VSR Endonuclease"/>
    <property type="match status" value="1"/>
</dbReference>
<name>A0A1C5A2D7_9ACTN</name>
<sequence>MAAPLDSATLDNAIQLYLAGEPQQQILTTLGISATTLHRERTRRGIPPRREMSLPDAEIAAAYATGESELSLSARYGVSRNVIRRRLDILGVSIRSHSQAGKVRASKMTPEQRRAQSQRARDAWRPSTKSMPSKASKPRSKLVAEPTYVGADGRRRYTEEFMIARARQRQERRSNHSAGDQLMEDMLRQRGLAPVAQQAIGKYNVDVAVAPVAVEVLGGGWHLEKRHHSTRTPQILNAGWHLVFVWNREGRSALGEGAADYVVAFLDEVGRQPPTVGQYRVISGDGQLLAAGSGQDNQFPLVPPPRGSEGGRA</sequence>
<dbReference type="Proteomes" id="UP000183585">
    <property type="component" value="Unassembled WGS sequence"/>
</dbReference>
<protein>
    <submittedName>
        <fullName evidence="2">Very-short-patch-repair endonuclease</fullName>
    </submittedName>
</protein>
<feature type="region of interest" description="Disordered" evidence="1">
    <location>
        <begin position="98"/>
        <end position="143"/>
    </location>
</feature>
<feature type="region of interest" description="Disordered" evidence="1">
    <location>
        <begin position="291"/>
        <end position="313"/>
    </location>
</feature>
<evidence type="ECO:0000313" key="2">
    <source>
        <dbReference type="EMBL" id="SCF39382.1"/>
    </source>
</evidence>
<proteinExistence type="predicted"/>
<dbReference type="EMBL" id="FMCT01000011">
    <property type="protein sequence ID" value="SCF39382.1"/>
    <property type="molecule type" value="Genomic_DNA"/>
</dbReference>